<keyword evidence="2 3" id="KW-0175">Coiled coil</keyword>
<evidence type="ECO:0000256" key="3">
    <source>
        <dbReference type="SAM" id="Coils"/>
    </source>
</evidence>
<dbReference type="Pfam" id="PF05701">
    <property type="entry name" value="WEMBL"/>
    <property type="match status" value="1"/>
</dbReference>
<gene>
    <name evidence="5" type="ORF">HanXRQr2_Chr11g0470331</name>
</gene>
<name>A0A9K3HLF5_HELAN</name>
<protein>
    <submittedName>
        <fullName evidence="5">WEB family protein</fullName>
    </submittedName>
</protein>
<evidence type="ECO:0000256" key="2">
    <source>
        <dbReference type="ARBA" id="ARBA00023054"/>
    </source>
</evidence>
<sequence length="530" mass="60455">MESSKPYRASKRVADSTKAQAETELSNARKAVRDLALKIEQTNSRAKVMKEKQPKNQKRYEQEHEDYRYAQVVKEVEQITREMNKLKLDMTNVLTEKRHAGNIFKALSSKRSTLLSAVERIKKEIEGIDEEHVLVELARIEAVKEQQVIEAQRKEEANRYQKELEEVRKKAKEVDQQNELELEQELQVTLYNVNLLENELARVKAPKGSRPGLLQTLTNELETAKTELANIKTEGFNFMASMDVIRNELKRVREEKSPLQKQDEKRELTVETLNSKILKEKAKLESIKMTTEKANSVASNLSVTVEQLRAETETTKKETELIVNEIEKLKLEIPKTESEIELSEKRLESVMDELKTAKSLESTALENLKNLIDSIVRDRELTSISKSTITITSFEYEYLTGKAGGAEEIADKKVAAAHAWMEALKANEKEIVMKIKTAKKEIRVVSMEVEDDGGDVYGTEPGGRRRTVDASPRRSMYKIGSMTPGRRARSVKLLSPATRQAIKSASFTKKKERESRNLGKLLDENDEMGE</sequence>
<feature type="region of interest" description="Disordered" evidence="4">
    <location>
        <begin position="1"/>
        <end position="27"/>
    </location>
</feature>
<dbReference type="GO" id="GO:0009904">
    <property type="term" value="P:chloroplast accumulation movement"/>
    <property type="evidence" value="ECO:0000318"/>
    <property type="project" value="GO_Central"/>
</dbReference>
<feature type="region of interest" description="Disordered" evidence="4">
    <location>
        <begin position="502"/>
        <end position="530"/>
    </location>
</feature>
<dbReference type="PANTHER" id="PTHR32054">
    <property type="entry name" value="HEAVY CHAIN, PUTATIVE, EXPRESSED-RELATED-RELATED"/>
    <property type="match status" value="1"/>
</dbReference>
<accession>A0A9K3HLF5</accession>
<evidence type="ECO:0000256" key="1">
    <source>
        <dbReference type="ARBA" id="ARBA00005485"/>
    </source>
</evidence>
<feature type="coiled-coil region" evidence="3">
    <location>
        <begin position="150"/>
        <end position="184"/>
    </location>
</feature>
<dbReference type="PANTHER" id="PTHR32054:SF90">
    <property type="entry name" value="WEB FAMILY PROTEIN"/>
    <property type="match status" value="1"/>
</dbReference>
<comment type="caution">
    <text evidence="5">The sequence shown here is derived from an EMBL/GenBank/DDBJ whole genome shotgun (WGS) entry which is preliminary data.</text>
</comment>
<organism evidence="5 6">
    <name type="scientific">Helianthus annuus</name>
    <name type="common">Common sunflower</name>
    <dbReference type="NCBI Taxonomy" id="4232"/>
    <lineage>
        <taxon>Eukaryota</taxon>
        <taxon>Viridiplantae</taxon>
        <taxon>Streptophyta</taxon>
        <taxon>Embryophyta</taxon>
        <taxon>Tracheophyta</taxon>
        <taxon>Spermatophyta</taxon>
        <taxon>Magnoliopsida</taxon>
        <taxon>eudicotyledons</taxon>
        <taxon>Gunneridae</taxon>
        <taxon>Pentapetalae</taxon>
        <taxon>asterids</taxon>
        <taxon>campanulids</taxon>
        <taxon>Asterales</taxon>
        <taxon>Asteraceae</taxon>
        <taxon>Asteroideae</taxon>
        <taxon>Heliantheae alliance</taxon>
        <taxon>Heliantheae</taxon>
        <taxon>Helianthus</taxon>
    </lineage>
</organism>
<dbReference type="EMBL" id="MNCJ02000326">
    <property type="protein sequence ID" value="KAF5780298.1"/>
    <property type="molecule type" value="Genomic_DNA"/>
</dbReference>
<dbReference type="Gramene" id="mRNA:HanXRQr2_Chr11g0470331">
    <property type="protein sequence ID" value="mRNA:HanXRQr2_Chr11g0470331"/>
    <property type="gene ID" value="HanXRQr2_Chr11g0470331"/>
</dbReference>
<reference evidence="5" key="2">
    <citation type="submission" date="2020-06" db="EMBL/GenBank/DDBJ databases">
        <title>Helianthus annuus Genome sequencing and assembly Release 2.</title>
        <authorList>
            <person name="Gouzy J."/>
            <person name="Langlade N."/>
            <person name="Munos S."/>
        </authorList>
    </citation>
    <scope>NUCLEOTIDE SEQUENCE</scope>
    <source>
        <tissue evidence="5">Leaves</tissue>
    </source>
</reference>
<dbReference type="GO" id="GO:0009903">
    <property type="term" value="P:chloroplast avoidance movement"/>
    <property type="evidence" value="ECO:0000318"/>
    <property type="project" value="GO_Central"/>
</dbReference>
<feature type="compositionally biased region" description="Polar residues" evidence="4">
    <location>
        <begin position="17"/>
        <end position="26"/>
    </location>
</feature>
<reference evidence="5" key="1">
    <citation type="journal article" date="2017" name="Nature">
        <title>The sunflower genome provides insights into oil metabolism, flowering and Asterid evolution.</title>
        <authorList>
            <person name="Badouin H."/>
            <person name="Gouzy J."/>
            <person name="Grassa C.J."/>
            <person name="Murat F."/>
            <person name="Staton S.E."/>
            <person name="Cottret L."/>
            <person name="Lelandais-Briere C."/>
            <person name="Owens G.L."/>
            <person name="Carrere S."/>
            <person name="Mayjonade B."/>
            <person name="Legrand L."/>
            <person name="Gill N."/>
            <person name="Kane N.C."/>
            <person name="Bowers J.E."/>
            <person name="Hubner S."/>
            <person name="Bellec A."/>
            <person name="Berard A."/>
            <person name="Berges H."/>
            <person name="Blanchet N."/>
            <person name="Boniface M.C."/>
            <person name="Brunel D."/>
            <person name="Catrice O."/>
            <person name="Chaidir N."/>
            <person name="Claudel C."/>
            <person name="Donnadieu C."/>
            <person name="Faraut T."/>
            <person name="Fievet G."/>
            <person name="Helmstetter N."/>
            <person name="King M."/>
            <person name="Knapp S.J."/>
            <person name="Lai Z."/>
            <person name="Le Paslier M.C."/>
            <person name="Lippi Y."/>
            <person name="Lorenzon L."/>
            <person name="Mandel J.R."/>
            <person name="Marage G."/>
            <person name="Marchand G."/>
            <person name="Marquand E."/>
            <person name="Bret-Mestries E."/>
            <person name="Morien E."/>
            <person name="Nambeesan S."/>
            <person name="Nguyen T."/>
            <person name="Pegot-Espagnet P."/>
            <person name="Pouilly N."/>
            <person name="Raftis F."/>
            <person name="Sallet E."/>
            <person name="Schiex T."/>
            <person name="Thomas J."/>
            <person name="Vandecasteele C."/>
            <person name="Vares D."/>
            <person name="Vear F."/>
            <person name="Vautrin S."/>
            <person name="Crespi M."/>
            <person name="Mangin B."/>
            <person name="Burke J.M."/>
            <person name="Salse J."/>
            <person name="Munos S."/>
            <person name="Vincourt P."/>
            <person name="Rieseberg L.H."/>
            <person name="Langlade N.B."/>
        </authorList>
    </citation>
    <scope>NUCLEOTIDE SEQUENCE</scope>
    <source>
        <tissue evidence="5">Leaves</tissue>
    </source>
</reference>
<evidence type="ECO:0000256" key="4">
    <source>
        <dbReference type="SAM" id="MobiDB-lite"/>
    </source>
</evidence>
<dbReference type="AlphaFoldDB" id="A0A9K3HLF5"/>
<evidence type="ECO:0000313" key="5">
    <source>
        <dbReference type="EMBL" id="KAF5780298.1"/>
    </source>
</evidence>
<feature type="coiled-coil region" evidence="3">
    <location>
        <begin position="214"/>
        <end position="262"/>
    </location>
</feature>
<dbReference type="Proteomes" id="UP000215914">
    <property type="component" value="Unassembled WGS sequence"/>
</dbReference>
<dbReference type="GO" id="GO:0005829">
    <property type="term" value="C:cytosol"/>
    <property type="evidence" value="ECO:0000318"/>
    <property type="project" value="GO_Central"/>
</dbReference>
<feature type="compositionally biased region" description="Basic and acidic residues" evidence="4">
    <location>
        <begin position="509"/>
        <end position="523"/>
    </location>
</feature>
<feature type="coiled-coil region" evidence="3">
    <location>
        <begin position="326"/>
        <end position="360"/>
    </location>
</feature>
<evidence type="ECO:0000313" key="6">
    <source>
        <dbReference type="Proteomes" id="UP000215914"/>
    </source>
</evidence>
<comment type="similarity">
    <text evidence="1">Belongs to the WEB family.</text>
</comment>
<keyword evidence="6" id="KW-1185">Reference proteome</keyword>
<dbReference type="InterPro" id="IPR008545">
    <property type="entry name" value="Web"/>
</dbReference>
<proteinExistence type="inferred from homology"/>